<name>A0ABQ3I9V2_9BACT</name>
<keyword evidence="3" id="KW-1185">Reference proteome</keyword>
<organism evidence="2 3">
    <name type="scientific">Roseivirga thermotolerans</name>
    <dbReference type="NCBI Taxonomy" id="1758176"/>
    <lineage>
        <taxon>Bacteria</taxon>
        <taxon>Pseudomonadati</taxon>
        <taxon>Bacteroidota</taxon>
        <taxon>Cytophagia</taxon>
        <taxon>Cytophagales</taxon>
        <taxon>Roseivirgaceae</taxon>
        <taxon>Roseivirga</taxon>
    </lineage>
</organism>
<reference evidence="3" key="1">
    <citation type="journal article" date="2019" name="Int. J. Syst. Evol. Microbiol.">
        <title>The Global Catalogue of Microorganisms (GCM) 10K type strain sequencing project: providing services to taxonomists for standard genome sequencing and annotation.</title>
        <authorList>
            <consortium name="The Broad Institute Genomics Platform"/>
            <consortium name="The Broad Institute Genome Sequencing Center for Infectious Disease"/>
            <person name="Wu L."/>
            <person name="Ma J."/>
        </authorList>
    </citation>
    <scope>NUCLEOTIDE SEQUENCE [LARGE SCALE GENOMIC DNA]</scope>
    <source>
        <strain evidence="3">CGMCC 1.15111</strain>
    </source>
</reference>
<keyword evidence="1" id="KW-0175">Coiled coil</keyword>
<feature type="coiled-coil region" evidence="1">
    <location>
        <begin position="156"/>
        <end position="183"/>
    </location>
</feature>
<evidence type="ECO:0008006" key="4">
    <source>
        <dbReference type="Google" id="ProtNLM"/>
    </source>
</evidence>
<proteinExistence type="predicted"/>
<dbReference type="Proteomes" id="UP000658258">
    <property type="component" value="Unassembled WGS sequence"/>
</dbReference>
<evidence type="ECO:0000256" key="1">
    <source>
        <dbReference type="SAM" id="Coils"/>
    </source>
</evidence>
<sequence length="435" mass="50357">MNGFKHTHLLLLLLGLLTTSNVLLSQSIDFSNDNGIETSSGELQTSNNKFLKELRQLRKRGKARLSKEYPELSDEEIDRLIEERKNNLEKELHDTTQTAFTDIRKQLVEDIQKTPEKLPVSDEVKQSISEIKELEAIETLKRDSLKARDVFNAQNLRKVNKRAAELFEDLEQYKSQFSDWDKELLAQVESIPEAQLAKKQIDKMKAYKPLPEGYRQNMDQFQTNDFVKEKLESKAKELESVGESLQGRFDDAMVKMQEAKEEFPSLESLEEAPKRYNPYRDQPFLKRLKFGGNLTYVPEKPVSIDFAGNVIYPINKRLAFGFEIAGRARLGKIDQTTTNNDLAKNLLSIRSISRYQVTSALYLQANYEATQYNLTNSQDNLYSSLWHNTLLAGIGRRFVLKEKIKINTTVLYDFFYDPSRSPNKRSWVIRLGFEL</sequence>
<accession>A0ABQ3I9V2</accession>
<evidence type="ECO:0000313" key="2">
    <source>
        <dbReference type="EMBL" id="GHE75013.1"/>
    </source>
</evidence>
<comment type="caution">
    <text evidence="2">The sequence shown here is derived from an EMBL/GenBank/DDBJ whole genome shotgun (WGS) entry which is preliminary data.</text>
</comment>
<evidence type="ECO:0000313" key="3">
    <source>
        <dbReference type="Proteomes" id="UP000658258"/>
    </source>
</evidence>
<protein>
    <recommendedName>
        <fullName evidence="4">Outer membrane protein beta-barrel domain-containing protein</fullName>
    </recommendedName>
</protein>
<gene>
    <name evidence="2" type="ORF">GCM10011340_34810</name>
</gene>
<dbReference type="EMBL" id="BNAG01000005">
    <property type="protein sequence ID" value="GHE75013.1"/>
    <property type="molecule type" value="Genomic_DNA"/>
</dbReference>